<dbReference type="NCBIfam" id="NF006617">
    <property type="entry name" value="PRK09184.1"/>
    <property type="match status" value="1"/>
</dbReference>
<reference evidence="4 5" key="1">
    <citation type="submission" date="2020-02" db="EMBL/GenBank/DDBJ databases">
        <title>Comparative genomics of sulfur disproportionating microorganisms.</title>
        <authorList>
            <person name="Ward L.M."/>
            <person name="Bertran E."/>
            <person name="Johnston D.T."/>
        </authorList>
    </citation>
    <scope>NUCLEOTIDE SEQUENCE [LARGE SCALE GENOMIC DNA]</scope>
    <source>
        <strain evidence="4 5">DSM 100025</strain>
    </source>
</reference>
<proteinExistence type="predicted"/>
<dbReference type="SUPFAM" id="SSF47336">
    <property type="entry name" value="ACP-like"/>
    <property type="match status" value="1"/>
</dbReference>
<dbReference type="Proteomes" id="UP000469346">
    <property type="component" value="Unassembled WGS sequence"/>
</dbReference>
<organism evidence="4 5">
    <name type="scientific">Dissulfurirhabdus thermomarina</name>
    <dbReference type="NCBI Taxonomy" id="1765737"/>
    <lineage>
        <taxon>Bacteria</taxon>
        <taxon>Deltaproteobacteria</taxon>
        <taxon>Dissulfurirhabdaceae</taxon>
        <taxon>Dissulfurirhabdus</taxon>
    </lineage>
</organism>
<name>A0A6N9TJ65_DISTH</name>
<dbReference type="PROSITE" id="PS00012">
    <property type="entry name" value="PHOSPHOPANTETHEINE"/>
    <property type="match status" value="1"/>
</dbReference>
<keyword evidence="5" id="KW-1185">Reference proteome</keyword>
<dbReference type="InterPro" id="IPR036736">
    <property type="entry name" value="ACP-like_sf"/>
</dbReference>
<evidence type="ECO:0000313" key="5">
    <source>
        <dbReference type="Proteomes" id="UP000469346"/>
    </source>
</evidence>
<dbReference type="EMBL" id="JAAGRR010000001">
    <property type="protein sequence ID" value="NDY41301.1"/>
    <property type="molecule type" value="Genomic_DNA"/>
</dbReference>
<evidence type="ECO:0000256" key="2">
    <source>
        <dbReference type="ARBA" id="ARBA00022553"/>
    </source>
</evidence>
<evidence type="ECO:0000313" key="4">
    <source>
        <dbReference type="EMBL" id="NDY41301.1"/>
    </source>
</evidence>
<evidence type="ECO:0000259" key="3">
    <source>
        <dbReference type="PROSITE" id="PS50075"/>
    </source>
</evidence>
<dbReference type="InterPro" id="IPR006162">
    <property type="entry name" value="Ppantetheine_attach_site"/>
</dbReference>
<dbReference type="Gene3D" id="1.10.1200.10">
    <property type="entry name" value="ACP-like"/>
    <property type="match status" value="1"/>
</dbReference>
<protein>
    <submittedName>
        <fullName evidence="4">Acyl carrier protein</fullName>
    </submittedName>
</protein>
<dbReference type="RefSeq" id="WP_163297444.1">
    <property type="nucleotide sequence ID" value="NZ_JAAGRR010000001.1"/>
</dbReference>
<keyword evidence="1" id="KW-0596">Phosphopantetheine</keyword>
<sequence length="91" mass="10131">MPEPAHDALKAELKRLIVDTLRMEDVRPEEIVDDAPLFGEGLGLDSVDALELVVALEKTYGIEIEDEEVGRTAFASIEALADFVRQKRPRP</sequence>
<comment type="caution">
    <text evidence="4">The sequence shown here is derived from an EMBL/GenBank/DDBJ whole genome shotgun (WGS) entry which is preliminary data.</text>
</comment>
<accession>A0A6N9TJ65</accession>
<dbReference type="InterPro" id="IPR009081">
    <property type="entry name" value="PP-bd_ACP"/>
</dbReference>
<evidence type="ECO:0000256" key="1">
    <source>
        <dbReference type="ARBA" id="ARBA00022450"/>
    </source>
</evidence>
<dbReference type="Pfam" id="PF00550">
    <property type="entry name" value="PP-binding"/>
    <property type="match status" value="1"/>
</dbReference>
<keyword evidence="2" id="KW-0597">Phosphoprotein</keyword>
<feature type="domain" description="Carrier" evidence="3">
    <location>
        <begin position="7"/>
        <end position="88"/>
    </location>
</feature>
<dbReference type="PROSITE" id="PS50075">
    <property type="entry name" value="CARRIER"/>
    <property type="match status" value="1"/>
</dbReference>
<gene>
    <name evidence="4" type="ORF">G3N55_00355</name>
</gene>
<dbReference type="AlphaFoldDB" id="A0A6N9TJ65"/>